<dbReference type="AlphaFoldDB" id="A0A6G0TFB2"/>
<dbReference type="Proteomes" id="UP000475862">
    <property type="component" value="Unassembled WGS sequence"/>
</dbReference>
<sequence length="188" mass="21502">MYNTFTHIINYDDIKTYKYYICIQKTKRSRRLICKVCWCSENWLSQCIRVYIFLVECGKQKHTFCFFALLEIYKLGYTKKNIANKKRKNPECGLNGYIVFVIGLFIKKYRSTYYSSSTYTVSMLTTSISTISKFKINSVQTHLADTSAVTVSSITDDGRMVWAGIGFSVDDCGCAVVPMTNQVFTAAG</sequence>
<dbReference type="EMBL" id="VYZN01000040">
    <property type="protein sequence ID" value="KAE9531855.1"/>
    <property type="molecule type" value="Genomic_DNA"/>
</dbReference>
<reference evidence="1 2" key="1">
    <citation type="submission" date="2019-08" db="EMBL/GenBank/DDBJ databases">
        <title>The genome of the soybean aphid Biotype 1, its phylome, world population structure and adaptation to the North American continent.</title>
        <authorList>
            <person name="Giordano R."/>
            <person name="Donthu R.K."/>
            <person name="Hernandez A.G."/>
            <person name="Wright C.L."/>
            <person name="Zimin A.V."/>
        </authorList>
    </citation>
    <scope>NUCLEOTIDE SEQUENCE [LARGE SCALE GENOMIC DNA]</scope>
    <source>
        <tissue evidence="1">Whole aphids</tissue>
    </source>
</reference>
<keyword evidence="2" id="KW-1185">Reference proteome</keyword>
<comment type="caution">
    <text evidence="1">The sequence shown here is derived from an EMBL/GenBank/DDBJ whole genome shotgun (WGS) entry which is preliminary data.</text>
</comment>
<organism evidence="1 2">
    <name type="scientific">Aphis glycines</name>
    <name type="common">Soybean aphid</name>
    <dbReference type="NCBI Taxonomy" id="307491"/>
    <lineage>
        <taxon>Eukaryota</taxon>
        <taxon>Metazoa</taxon>
        <taxon>Ecdysozoa</taxon>
        <taxon>Arthropoda</taxon>
        <taxon>Hexapoda</taxon>
        <taxon>Insecta</taxon>
        <taxon>Pterygota</taxon>
        <taxon>Neoptera</taxon>
        <taxon>Paraneoptera</taxon>
        <taxon>Hemiptera</taxon>
        <taxon>Sternorrhyncha</taxon>
        <taxon>Aphidomorpha</taxon>
        <taxon>Aphidoidea</taxon>
        <taxon>Aphididae</taxon>
        <taxon>Aphidini</taxon>
        <taxon>Aphis</taxon>
        <taxon>Aphis</taxon>
    </lineage>
</organism>
<gene>
    <name evidence="1" type="ORF">AGLY_010057</name>
</gene>
<evidence type="ECO:0000313" key="2">
    <source>
        <dbReference type="Proteomes" id="UP000475862"/>
    </source>
</evidence>
<protein>
    <submittedName>
        <fullName evidence="1">Uncharacterized protein</fullName>
    </submittedName>
</protein>
<accession>A0A6G0TFB2</accession>
<evidence type="ECO:0000313" key="1">
    <source>
        <dbReference type="EMBL" id="KAE9531855.1"/>
    </source>
</evidence>
<proteinExistence type="predicted"/>
<name>A0A6G0TFB2_APHGL</name>